<comment type="function">
    <text evidence="4">Activates KDO (a required 8-carbon sugar) for incorporation into bacterial lipopolysaccharide in Gram-negative bacteria.</text>
</comment>
<comment type="similarity">
    <text evidence="4">Belongs to the KdsB family.</text>
</comment>
<dbReference type="EC" id="2.7.7.38" evidence="4"/>
<gene>
    <name evidence="4 5" type="primary">kdsB</name>
    <name evidence="5" type="ORF">LMG27198_35060</name>
</gene>
<dbReference type="GO" id="GO:0008690">
    <property type="term" value="F:3-deoxy-manno-octulosonate cytidylyltransferase activity"/>
    <property type="evidence" value="ECO:0007669"/>
    <property type="project" value="UniProtKB-UniRule"/>
</dbReference>
<evidence type="ECO:0000256" key="2">
    <source>
        <dbReference type="ARBA" id="ARBA00022695"/>
    </source>
</evidence>
<dbReference type="CDD" id="cd02517">
    <property type="entry name" value="CMP-KDO-Synthetase"/>
    <property type="match status" value="1"/>
</dbReference>
<dbReference type="PANTHER" id="PTHR42866:SF2">
    <property type="entry name" value="3-DEOXY-MANNO-OCTULOSONATE CYTIDYLYLTRANSFERASE, MITOCHONDRIAL"/>
    <property type="match status" value="1"/>
</dbReference>
<reference evidence="5" key="1">
    <citation type="journal article" date="2023" name="Int. J. Syst. Evol. Microbiol.">
        <title>Methylocystis iwaonis sp. nov., a type II methane-oxidizing bacterium from surface soil of a rice paddy field in Japan, and emended description of the genus Methylocystis (ex Whittenbury et al. 1970) Bowman et al. 1993.</title>
        <authorList>
            <person name="Kaise H."/>
            <person name="Sawadogo J.B."/>
            <person name="Alam M.S."/>
            <person name="Ueno C."/>
            <person name="Dianou D."/>
            <person name="Shinjo R."/>
            <person name="Asakawa S."/>
        </authorList>
    </citation>
    <scope>NUCLEOTIDE SEQUENCE</scope>
    <source>
        <strain evidence="5">LMG27198</strain>
    </source>
</reference>
<dbReference type="RefSeq" id="WP_281804573.1">
    <property type="nucleotide sequence ID" value="NZ_BSEC01000001.1"/>
</dbReference>
<evidence type="ECO:0000256" key="4">
    <source>
        <dbReference type="HAMAP-Rule" id="MF_00057"/>
    </source>
</evidence>
<dbReference type="SUPFAM" id="SSF53448">
    <property type="entry name" value="Nucleotide-diphospho-sugar transferases"/>
    <property type="match status" value="1"/>
</dbReference>
<dbReference type="InterPro" id="IPR003329">
    <property type="entry name" value="Cytidylyl_trans"/>
</dbReference>
<dbReference type="AlphaFoldDB" id="A0A9W6GWX8"/>
<dbReference type="EMBL" id="BSEC01000001">
    <property type="protein sequence ID" value="GLI94514.1"/>
    <property type="molecule type" value="Genomic_DNA"/>
</dbReference>
<name>A0A9W6GWX8_9HYPH</name>
<dbReference type="InterPro" id="IPR004528">
    <property type="entry name" value="KdsB"/>
</dbReference>
<dbReference type="PANTHER" id="PTHR42866">
    <property type="entry name" value="3-DEOXY-MANNO-OCTULOSONATE CYTIDYLYLTRANSFERASE"/>
    <property type="match status" value="1"/>
</dbReference>
<dbReference type="Proteomes" id="UP001144323">
    <property type="component" value="Unassembled WGS sequence"/>
</dbReference>
<dbReference type="GO" id="GO:0009103">
    <property type="term" value="P:lipopolysaccharide biosynthetic process"/>
    <property type="evidence" value="ECO:0007669"/>
    <property type="project" value="UniProtKB-UniRule"/>
</dbReference>
<evidence type="ECO:0000313" key="6">
    <source>
        <dbReference type="Proteomes" id="UP001144323"/>
    </source>
</evidence>
<keyword evidence="4" id="KW-0963">Cytoplasm</keyword>
<dbReference type="NCBIfam" id="NF003950">
    <property type="entry name" value="PRK05450.1-3"/>
    <property type="match status" value="1"/>
</dbReference>
<keyword evidence="2 4" id="KW-0548">Nucleotidyltransferase</keyword>
<dbReference type="HAMAP" id="MF_00057">
    <property type="entry name" value="KdsB"/>
    <property type="match status" value="1"/>
</dbReference>
<comment type="pathway">
    <text evidence="4">Nucleotide-sugar biosynthesis; CMP-3-deoxy-D-manno-octulosonate biosynthesis; CMP-3-deoxy-D-manno-octulosonate from 3-deoxy-D-manno-octulosonate and CTP: step 1/1.</text>
</comment>
<dbReference type="Gene3D" id="3.90.550.10">
    <property type="entry name" value="Spore Coat Polysaccharide Biosynthesis Protein SpsA, Chain A"/>
    <property type="match status" value="1"/>
</dbReference>
<dbReference type="NCBIfam" id="NF003952">
    <property type="entry name" value="PRK05450.1-5"/>
    <property type="match status" value="1"/>
</dbReference>
<evidence type="ECO:0000313" key="5">
    <source>
        <dbReference type="EMBL" id="GLI94514.1"/>
    </source>
</evidence>
<dbReference type="Pfam" id="PF02348">
    <property type="entry name" value="CTP_transf_3"/>
    <property type="match status" value="1"/>
</dbReference>
<organism evidence="5 6">
    <name type="scientific">Methylocystis echinoides</name>
    <dbReference type="NCBI Taxonomy" id="29468"/>
    <lineage>
        <taxon>Bacteria</taxon>
        <taxon>Pseudomonadati</taxon>
        <taxon>Pseudomonadota</taxon>
        <taxon>Alphaproteobacteria</taxon>
        <taxon>Hyphomicrobiales</taxon>
        <taxon>Methylocystaceae</taxon>
        <taxon>Methylocystis</taxon>
    </lineage>
</organism>
<proteinExistence type="inferred from homology"/>
<evidence type="ECO:0000256" key="3">
    <source>
        <dbReference type="ARBA" id="ARBA00022985"/>
    </source>
</evidence>
<comment type="subcellular location">
    <subcellularLocation>
        <location evidence="4">Cytoplasm</location>
    </subcellularLocation>
</comment>
<sequence length="263" mass="29017">MKTAIVIPARYGSARFPGKPLHPVLGVSMLERVWRIATSIDNAAEVLVATEDRRIVDFAEGFGARAVMTSESCANGTERTAEALKVAGVSAEIIVNLQGDALLTPPWVLDAMIDDMRGDPGADIVTPAVRLDGRALEEFLEMKEMTPASGTSVVFDNRRRALYFSKRVIPFIRKTGHATVHRHIGLYAFRAESLDRYVRLPQTPLEITEGLEQLRALEHGMTIKVAVVDYRGRSHGSVDSPEDVAFVERLIAREGELVEPRRA</sequence>
<evidence type="ECO:0000256" key="1">
    <source>
        <dbReference type="ARBA" id="ARBA00022679"/>
    </source>
</evidence>
<keyword evidence="1 4" id="KW-0808">Transferase</keyword>
<dbReference type="GO" id="GO:0005829">
    <property type="term" value="C:cytosol"/>
    <property type="evidence" value="ECO:0007669"/>
    <property type="project" value="TreeGrafter"/>
</dbReference>
<keyword evidence="6" id="KW-1185">Reference proteome</keyword>
<comment type="caution">
    <text evidence="5">The sequence shown here is derived from an EMBL/GenBank/DDBJ whole genome shotgun (WGS) entry which is preliminary data.</text>
</comment>
<dbReference type="GO" id="GO:0033468">
    <property type="term" value="P:CMP-keto-3-deoxy-D-manno-octulosonic acid biosynthetic process"/>
    <property type="evidence" value="ECO:0007669"/>
    <property type="project" value="UniProtKB-UniRule"/>
</dbReference>
<keyword evidence="3 4" id="KW-0448">Lipopolysaccharide biosynthesis</keyword>
<accession>A0A9W6GWX8</accession>
<protein>
    <recommendedName>
        <fullName evidence="4">3-deoxy-manno-octulosonate cytidylyltransferase</fullName>
        <ecNumber evidence="4">2.7.7.38</ecNumber>
    </recommendedName>
    <alternativeName>
        <fullName evidence="4">CMP-2-keto-3-deoxyoctulosonic acid synthase</fullName>
        <shortName evidence="4">CKS</shortName>
        <shortName evidence="4">CMP-KDO synthase</shortName>
    </alternativeName>
</protein>
<comment type="catalytic activity">
    <reaction evidence="4">
        <text>3-deoxy-alpha-D-manno-oct-2-ulosonate + CTP = CMP-3-deoxy-beta-D-manno-octulosonate + diphosphate</text>
        <dbReference type="Rhea" id="RHEA:23448"/>
        <dbReference type="ChEBI" id="CHEBI:33019"/>
        <dbReference type="ChEBI" id="CHEBI:37563"/>
        <dbReference type="ChEBI" id="CHEBI:85986"/>
        <dbReference type="ChEBI" id="CHEBI:85987"/>
        <dbReference type="EC" id="2.7.7.38"/>
    </reaction>
</comment>
<dbReference type="InterPro" id="IPR029044">
    <property type="entry name" value="Nucleotide-diphossugar_trans"/>
</dbReference>